<reference evidence="2 3" key="1">
    <citation type="journal article" date="2014" name="Agronomy (Basel)">
        <title>A Draft Genome Sequence for Ensete ventricosum, the Drought-Tolerant Tree Against Hunger.</title>
        <authorList>
            <person name="Harrison J."/>
            <person name="Moore K.A."/>
            <person name="Paszkiewicz K."/>
            <person name="Jones T."/>
            <person name="Grant M."/>
            <person name="Ambacheew D."/>
            <person name="Muzemil S."/>
            <person name="Studholme D.J."/>
        </authorList>
    </citation>
    <scope>NUCLEOTIDE SEQUENCE [LARGE SCALE GENOMIC DNA]</scope>
</reference>
<evidence type="ECO:0000256" key="1">
    <source>
        <dbReference type="SAM" id="MobiDB-lite"/>
    </source>
</evidence>
<evidence type="ECO:0000313" key="2">
    <source>
        <dbReference type="EMBL" id="RRT43216.1"/>
    </source>
</evidence>
<organism evidence="2 3">
    <name type="scientific">Ensete ventricosum</name>
    <name type="common">Abyssinian banana</name>
    <name type="synonym">Musa ensete</name>
    <dbReference type="NCBI Taxonomy" id="4639"/>
    <lineage>
        <taxon>Eukaryota</taxon>
        <taxon>Viridiplantae</taxon>
        <taxon>Streptophyta</taxon>
        <taxon>Embryophyta</taxon>
        <taxon>Tracheophyta</taxon>
        <taxon>Spermatophyta</taxon>
        <taxon>Magnoliopsida</taxon>
        <taxon>Liliopsida</taxon>
        <taxon>Zingiberales</taxon>
        <taxon>Musaceae</taxon>
        <taxon>Ensete</taxon>
    </lineage>
</organism>
<dbReference type="EMBL" id="AMZH03017293">
    <property type="protein sequence ID" value="RRT43216.1"/>
    <property type="molecule type" value="Genomic_DNA"/>
</dbReference>
<evidence type="ECO:0000313" key="3">
    <source>
        <dbReference type="Proteomes" id="UP000287651"/>
    </source>
</evidence>
<gene>
    <name evidence="2" type="ORF">B296_00043803</name>
</gene>
<sequence length="142" mass="15606">MDTSDSAQTVVSGRGIAPARRSMSMGRRGVHQSASADRSLVRSSPEEHVSVWFCTSARTTLVTNEEPSELADSEWTLNPVHKEVPETKEERGIVPLRGSPFTQEIQEKTHPRKLQASHAGSLRWEHGPDGAHHRFSGTDGVV</sequence>
<name>A0A426XUS3_ENSVE</name>
<feature type="region of interest" description="Disordered" evidence="1">
    <location>
        <begin position="105"/>
        <end position="142"/>
    </location>
</feature>
<feature type="region of interest" description="Disordered" evidence="1">
    <location>
        <begin position="1"/>
        <end position="47"/>
    </location>
</feature>
<proteinExistence type="predicted"/>
<feature type="compositionally biased region" description="Polar residues" evidence="1">
    <location>
        <begin position="1"/>
        <end position="11"/>
    </location>
</feature>
<accession>A0A426XUS3</accession>
<protein>
    <submittedName>
        <fullName evidence="2">Uncharacterized protein</fullName>
    </submittedName>
</protein>
<feature type="compositionally biased region" description="Basic and acidic residues" evidence="1">
    <location>
        <begin position="123"/>
        <end position="132"/>
    </location>
</feature>
<dbReference type="AlphaFoldDB" id="A0A426XUS3"/>
<dbReference type="Proteomes" id="UP000287651">
    <property type="component" value="Unassembled WGS sequence"/>
</dbReference>
<comment type="caution">
    <text evidence="2">The sequence shown here is derived from an EMBL/GenBank/DDBJ whole genome shotgun (WGS) entry which is preliminary data.</text>
</comment>